<sequence>MSAHETITDDASISVLKFLKENIPKSNHGNIKSELKTVFLFSKKRSKGQKIKKKKRKSRILTRKEKKALGFYVIPRNSVMYNEVVPLNEIWSDYISEMLELEKLTPDSASKSWEQFTQTIYKSDFHGSMLQVVRSKCPSYVGKKGICIMDTKNTFKIVSLDNKVTTIPKKDSVFEICVKATKIVIFGKHLCVRPAERSTKKVKSYLHPDL</sequence>
<evidence type="ECO:0000256" key="2">
    <source>
        <dbReference type="ARBA" id="ARBA00006181"/>
    </source>
</evidence>
<keyword evidence="5 10" id="KW-0819">tRNA processing</keyword>
<evidence type="ECO:0000256" key="4">
    <source>
        <dbReference type="ARBA" id="ARBA00022490"/>
    </source>
</evidence>
<dbReference type="SMART" id="SM00538">
    <property type="entry name" value="POP4"/>
    <property type="match status" value="1"/>
</dbReference>
<comment type="similarity">
    <text evidence="2">Belongs to the eukaryotic/archaeal RNase P protein component 1 family.</text>
</comment>
<keyword evidence="8" id="KW-0378">Hydrolase</keyword>
<dbReference type="GO" id="GO:0030677">
    <property type="term" value="C:ribonuclease P complex"/>
    <property type="evidence" value="ECO:0007669"/>
    <property type="project" value="UniProtKB-UniRule"/>
</dbReference>
<accession>A0A8S4RFN2</accession>
<evidence type="ECO:0000256" key="7">
    <source>
        <dbReference type="ARBA" id="ARBA00022759"/>
    </source>
</evidence>
<dbReference type="GO" id="GO:0033204">
    <property type="term" value="F:ribonuclease P RNA binding"/>
    <property type="evidence" value="ECO:0007669"/>
    <property type="project" value="InterPro"/>
</dbReference>
<dbReference type="InterPro" id="IPR016848">
    <property type="entry name" value="RNase_P/MRP_Rpp29-subunit"/>
</dbReference>
<organism evidence="11 12">
    <name type="scientific">Pararge aegeria aegeria</name>
    <dbReference type="NCBI Taxonomy" id="348720"/>
    <lineage>
        <taxon>Eukaryota</taxon>
        <taxon>Metazoa</taxon>
        <taxon>Ecdysozoa</taxon>
        <taxon>Arthropoda</taxon>
        <taxon>Hexapoda</taxon>
        <taxon>Insecta</taxon>
        <taxon>Pterygota</taxon>
        <taxon>Neoptera</taxon>
        <taxon>Endopterygota</taxon>
        <taxon>Lepidoptera</taxon>
        <taxon>Glossata</taxon>
        <taxon>Ditrysia</taxon>
        <taxon>Papilionoidea</taxon>
        <taxon>Nymphalidae</taxon>
        <taxon>Satyrinae</taxon>
        <taxon>Satyrini</taxon>
        <taxon>Parargina</taxon>
        <taxon>Pararge</taxon>
    </lineage>
</organism>
<keyword evidence="12" id="KW-1185">Reference proteome</keyword>
<dbReference type="AlphaFoldDB" id="A0A8S4RFN2"/>
<comment type="subunit">
    <text evidence="9">Component of nuclear RNase P and RNase MRP ribonucleoproteins. RNase P consists of a catalytic RNA moiety and 10 different protein chains; POP1, POP4, POP5, POP7, RPP14, RPP21, RPP25, RPP30, RPP38 and RPP40. Within the RNase P complex, POP1, POP7 and RPP25 form the 'finger' subcomplex, POP5, RPP14, RPP40 and homodimeric RPP30 form the 'palm' subcomplex, and RPP21, POP4 and RPP38 form the 'wrist' subcomplex. All subunits of the RNase P complex interact with the catalytic RNA. Several subunits of RNase P are also part of the RNase MRP complex. RNase MRP consists of a catalytic RNA moiety and about 8 protein subunits; POP1, POP7, RPP25, RPP30, RPP38, RPP40 and possibly also POP4 and POP5.</text>
</comment>
<dbReference type="GO" id="GO:0000172">
    <property type="term" value="C:ribonuclease MRP complex"/>
    <property type="evidence" value="ECO:0007669"/>
    <property type="project" value="InterPro"/>
</dbReference>
<evidence type="ECO:0000256" key="3">
    <source>
        <dbReference type="ARBA" id="ARBA00016225"/>
    </source>
</evidence>
<dbReference type="GO" id="GO:0004519">
    <property type="term" value="F:endonuclease activity"/>
    <property type="evidence" value="ECO:0007669"/>
    <property type="project" value="UniProtKB-KW"/>
</dbReference>
<dbReference type="Proteomes" id="UP000838756">
    <property type="component" value="Unassembled WGS sequence"/>
</dbReference>
<dbReference type="InterPro" id="IPR036980">
    <property type="entry name" value="RNase_P/MRP_Rpp29_sf"/>
</dbReference>
<dbReference type="SUPFAM" id="SSF101744">
    <property type="entry name" value="Rof/RNase P subunit-like"/>
    <property type="match status" value="1"/>
</dbReference>
<evidence type="ECO:0000256" key="10">
    <source>
        <dbReference type="PIRNR" id="PIRNR027081"/>
    </source>
</evidence>
<comment type="caution">
    <text evidence="11">The sequence shown here is derived from an EMBL/GenBank/DDBJ whole genome shotgun (WGS) entry which is preliminary data.</text>
</comment>
<dbReference type="OrthoDB" id="124041at2759"/>
<keyword evidence="4" id="KW-0963">Cytoplasm</keyword>
<gene>
    <name evidence="11" type="primary">jg24487</name>
    <name evidence="11" type="ORF">PAEG_LOCUS13445</name>
</gene>
<dbReference type="Pfam" id="PF01868">
    <property type="entry name" value="RNase_P-MRP_p29"/>
    <property type="match status" value="1"/>
</dbReference>
<evidence type="ECO:0000313" key="12">
    <source>
        <dbReference type="Proteomes" id="UP000838756"/>
    </source>
</evidence>
<evidence type="ECO:0000256" key="5">
    <source>
        <dbReference type="ARBA" id="ARBA00022694"/>
    </source>
</evidence>
<dbReference type="PANTHER" id="PTHR13348:SF0">
    <property type="entry name" value="RIBONUCLEASE P PROTEIN SUBUNIT P29"/>
    <property type="match status" value="1"/>
</dbReference>
<dbReference type="HAMAP" id="MF_00754">
    <property type="entry name" value="RNase_P_1"/>
    <property type="match status" value="1"/>
</dbReference>
<dbReference type="Gene3D" id="2.30.30.210">
    <property type="entry name" value="Ribonuclease P/MRP, subunit p29"/>
    <property type="match status" value="1"/>
</dbReference>
<dbReference type="GO" id="GO:0001682">
    <property type="term" value="P:tRNA 5'-leader removal"/>
    <property type="evidence" value="ECO:0007669"/>
    <property type="project" value="InterPro"/>
</dbReference>
<keyword evidence="10" id="KW-0539">Nucleus</keyword>
<dbReference type="InterPro" id="IPR002730">
    <property type="entry name" value="Rpp29/RNP1"/>
</dbReference>
<protein>
    <recommendedName>
        <fullName evidence="3 10">Ribonuclease P protein subunit p29</fullName>
    </recommendedName>
</protein>
<evidence type="ECO:0000256" key="9">
    <source>
        <dbReference type="ARBA" id="ARBA00046486"/>
    </source>
</evidence>
<keyword evidence="7" id="KW-0255">Endonuclease</keyword>
<dbReference type="GO" id="GO:0016787">
    <property type="term" value="F:hydrolase activity"/>
    <property type="evidence" value="ECO:0007669"/>
    <property type="project" value="UniProtKB-KW"/>
</dbReference>
<dbReference type="PIRSF" id="PIRSF027081">
    <property type="entry name" value="RNase_P/MRP_p29_subunit"/>
    <property type="match status" value="1"/>
</dbReference>
<proteinExistence type="inferred from homology"/>
<dbReference type="GO" id="GO:0006364">
    <property type="term" value="P:rRNA processing"/>
    <property type="evidence" value="ECO:0007669"/>
    <property type="project" value="TreeGrafter"/>
</dbReference>
<evidence type="ECO:0000256" key="8">
    <source>
        <dbReference type="ARBA" id="ARBA00022801"/>
    </source>
</evidence>
<dbReference type="InterPro" id="IPR023538">
    <property type="entry name" value="RNP1"/>
</dbReference>
<name>A0A8S4RFN2_9NEOP</name>
<keyword evidence="6" id="KW-0540">Nuclease</keyword>
<dbReference type="EMBL" id="CAKXAJ010025165">
    <property type="protein sequence ID" value="CAH2235942.1"/>
    <property type="molecule type" value="Genomic_DNA"/>
</dbReference>
<evidence type="ECO:0000256" key="6">
    <source>
        <dbReference type="ARBA" id="ARBA00022722"/>
    </source>
</evidence>
<reference evidence="11" key="1">
    <citation type="submission" date="2022-03" db="EMBL/GenBank/DDBJ databases">
        <authorList>
            <person name="Lindestad O."/>
        </authorList>
    </citation>
    <scope>NUCLEOTIDE SEQUENCE</scope>
</reference>
<comment type="function">
    <text evidence="1 10">Component of ribonuclease P, a ribonucleoprotein complex that generates mature tRNA molecules by cleaving their 5'-ends.</text>
</comment>
<dbReference type="PANTHER" id="PTHR13348">
    <property type="entry name" value="RIBONUCLEASE P SUBUNIT P29"/>
    <property type="match status" value="1"/>
</dbReference>
<dbReference type="GO" id="GO:0005730">
    <property type="term" value="C:nucleolus"/>
    <property type="evidence" value="ECO:0007669"/>
    <property type="project" value="UniProtKB-SubCell"/>
</dbReference>
<evidence type="ECO:0000256" key="1">
    <source>
        <dbReference type="ARBA" id="ARBA00002435"/>
    </source>
</evidence>
<comment type="subcellular location">
    <subcellularLocation>
        <location evidence="10">Nucleus</location>
        <location evidence="10">Nucleolus</location>
    </subcellularLocation>
</comment>
<dbReference type="InterPro" id="IPR023534">
    <property type="entry name" value="Rof/RNase_P-like"/>
</dbReference>
<evidence type="ECO:0000313" key="11">
    <source>
        <dbReference type="EMBL" id="CAH2235942.1"/>
    </source>
</evidence>